<sequence length="190" mass="21224">MKPNDKPTKVKSKTALLIIDMLNTLDFPEGPMLAKQALPVAKNILKLKKKMAKRGAAVVYVNDNFGNWKSSWEEVYKTCAAPKSRGREIAKILHPDPEDYFILKPRHSAFYSTNLEVFLKDLGIENLILTGVAGNICILFTVHDAHMRDFKITVPRDCIASNTKTLNDQALGLMKNELKVQTPISASISL</sequence>
<comment type="caution">
    <text evidence="3">The sequence shown here is derived from an EMBL/GenBank/DDBJ whole genome shotgun (WGS) entry which is preliminary data.</text>
</comment>
<evidence type="ECO:0000313" key="3">
    <source>
        <dbReference type="EMBL" id="KYG63789.1"/>
    </source>
</evidence>
<organism evidence="3 4">
    <name type="scientific">Bdellovibrio bacteriovorus</name>
    <dbReference type="NCBI Taxonomy" id="959"/>
    <lineage>
        <taxon>Bacteria</taxon>
        <taxon>Pseudomonadati</taxon>
        <taxon>Bdellovibrionota</taxon>
        <taxon>Bdellovibrionia</taxon>
        <taxon>Bdellovibrionales</taxon>
        <taxon>Pseudobdellovibrionaceae</taxon>
        <taxon>Bdellovibrio</taxon>
    </lineage>
</organism>
<dbReference type="OrthoDB" id="5294192at2"/>
<feature type="domain" description="Isochorismatase-like" evidence="2">
    <location>
        <begin position="14"/>
        <end position="177"/>
    </location>
</feature>
<proteinExistence type="predicted"/>
<keyword evidence="4" id="KW-1185">Reference proteome</keyword>
<dbReference type="InterPro" id="IPR050272">
    <property type="entry name" value="Isochorismatase-like_hydrls"/>
</dbReference>
<dbReference type="GO" id="GO:0016787">
    <property type="term" value="F:hydrolase activity"/>
    <property type="evidence" value="ECO:0007669"/>
    <property type="project" value="UniProtKB-KW"/>
</dbReference>
<dbReference type="InterPro" id="IPR036380">
    <property type="entry name" value="Isochorismatase-like_sf"/>
</dbReference>
<evidence type="ECO:0000313" key="4">
    <source>
        <dbReference type="Proteomes" id="UP000075320"/>
    </source>
</evidence>
<dbReference type="PANTHER" id="PTHR43540">
    <property type="entry name" value="PEROXYUREIDOACRYLATE/UREIDOACRYLATE AMIDOHYDROLASE-RELATED"/>
    <property type="match status" value="1"/>
</dbReference>
<gene>
    <name evidence="3" type="ORF">AZI86_13275</name>
</gene>
<evidence type="ECO:0000259" key="2">
    <source>
        <dbReference type="Pfam" id="PF00857"/>
    </source>
</evidence>
<accession>A0A150WJ58</accession>
<dbReference type="Gene3D" id="3.40.50.850">
    <property type="entry name" value="Isochorismatase-like"/>
    <property type="match status" value="1"/>
</dbReference>
<reference evidence="3 4" key="1">
    <citation type="submission" date="2016-03" db="EMBL/GenBank/DDBJ databases">
        <authorList>
            <person name="Ploux O."/>
        </authorList>
    </citation>
    <scope>NUCLEOTIDE SEQUENCE [LARGE SCALE GENOMIC DNA]</scope>
    <source>
        <strain evidence="3 4">R0</strain>
    </source>
</reference>
<protein>
    <submittedName>
        <fullName evidence="3">Isochorismatase</fullName>
    </submittedName>
</protein>
<dbReference type="InterPro" id="IPR000868">
    <property type="entry name" value="Isochorismatase-like_dom"/>
</dbReference>
<dbReference type="AlphaFoldDB" id="A0A150WJ58"/>
<dbReference type="CDD" id="cd00431">
    <property type="entry name" value="cysteine_hydrolases"/>
    <property type="match status" value="1"/>
</dbReference>
<dbReference type="Pfam" id="PF00857">
    <property type="entry name" value="Isochorismatase"/>
    <property type="match status" value="1"/>
</dbReference>
<dbReference type="PANTHER" id="PTHR43540:SF6">
    <property type="entry name" value="ISOCHORISMATASE-LIKE DOMAIN-CONTAINING PROTEIN"/>
    <property type="match status" value="1"/>
</dbReference>
<dbReference type="EMBL" id="LUKE01000003">
    <property type="protein sequence ID" value="KYG63789.1"/>
    <property type="molecule type" value="Genomic_DNA"/>
</dbReference>
<name>A0A150WJ58_BDEBC</name>
<dbReference type="Proteomes" id="UP000075320">
    <property type="component" value="Unassembled WGS sequence"/>
</dbReference>
<keyword evidence="1" id="KW-0378">Hydrolase</keyword>
<evidence type="ECO:0000256" key="1">
    <source>
        <dbReference type="ARBA" id="ARBA00022801"/>
    </source>
</evidence>
<dbReference type="SUPFAM" id="SSF52499">
    <property type="entry name" value="Isochorismatase-like hydrolases"/>
    <property type="match status" value="1"/>
</dbReference>